<evidence type="ECO:0000256" key="13">
    <source>
        <dbReference type="SAM" id="Phobius"/>
    </source>
</evidence>
<dbReference type="RefSeq" id="WP_007576921.1">
    <property type="nucleotide sequence ID" value="NZ_AGUD01000244.1"/>
</dbReference>
<dbReference type="Pfam" id="PF12270">
    <property type="entry name" value="Cyt_c_ox_IV"/>
    <property type="match status" value="1"/>
</dbReference>
<keyword evidence="6 13" id="KW-0812">Transmembrane</keyword>
<accession>H0E8H7</accession>
<evidence type="ECO:0000256" key="4">
    <source>
        <dbReference type="ARBA" id="ARBA00012949"/>
    </source>
</evidence>
<evidence type="ECO:0000256" key="1">
    <source>
        <dbReference type="ARBA" id="ARBA00002536"/>
    </source>
</evidence>
<reference evidence="14 15" key="1">
    <citation type="journal article" date="2013" name="Biodegradation">
        <title>Quantitative proteomic analysis of ibuprofen-degrading Patulibacter sp. strain I11.</title>
        <authorList>
            <person name="Almeida B."/>
            <person name="Kjeldal H."/>
            <person name="Lolas I."/>
            <person name="Knudsen A.D."/>
            <person name="Carvalho G."/>
            <person name="Nielsen K.L."/>
            <person name="Barreto Crespo M.T."/>
            <person name="Stensballe A."/>
            <person name="Nielsen J.L."/>
        </authorList>
    </citation>
    <scope>NUCLEOTIDE SEQUENCE [LARGE SCALE GENOMIC DNA]</scope>
    <source>
        <strain evidence="14 15">I11</strain>
    </source>
</reference>
<keyword evidence="7 13" id="KW-1133">Transmembrane helix</keyword>
<dbReference type="EMBL" id="AGUD01000244">
    <property type="protein sequence ID" value="EHN09977.1"/>
    <property type="molecule type" value="Genomic_DNA"/>
</dbReference>
<evidence type="ECO:0000313" key="14">
    <source>
        <dbReference type="EMBL" id="EHN09977.1"/>
    </source>
</evidence>
<feature type="transmembrane region" description="Helical" evidence="13">
    <location>
        <begin position="27"/>
        <end position="60"/>
    </location>
</feature>
<evidence type="ECO:0000256" key="9">
    <source>
        <dbReference type="ARBA" id="ARBA00031366"/>
    </source>
</evidence>
<feature type="region of interest" description="Disordered" evidence="12">
    <location>
        <begin position="1"/>
        <end position="20"/>
    </location>
</feature>
<evidence type="ECO:0000256" key="5">
    <source>
        <dbReference type="ARBA" id="ARBA00022475"/>
    </source>
</evidence>
<dbReference type="AlphaFoldDB" id="H0E8H7"/>
<gene>
    <name evidence="14" type="ORF">PAI11_31380</name>
</gene>
<dbReference type="GO" id="GO:0004129">
    <property type="term" value="F:cytochrome-c oxidase activity"/>
    <property type="evidence" value="ECO:0007669"/>
    <property type="project" value="UniProtKB-EC"/>
</dbReference>
<evidence type="ECO:0000256" key="12">
    <source>
        <dbReference type="SAM" id="MobiDB-lite"/>
    </source>
</evidence>
<dbReference type="SUPFAM" id="SSF81452">
    <property type="entry name" value="Cytochrome c oxidase subunit III-like"/>
    <property type="match status" value="1"/>
</dbReference>
<dbReference type="GO" id="GO:0022900">
    <property type="term" value="P:electron transport chain"/>
    <property type="evidence" value="ECO:0007669"/>
    <property type="project" value="InterPro"/>
</dbReference>
<proteinExistence type="inferred from homology"/>
<dbReference type="Proteomes" id="UP000005143">
    <property type="component" value="Unassembled WGS sequence"/>
</dbReference>
<evidence type="ECO:0000256" key="3">
    <source>
        <dbReference type="ARBA" id="ARBA00006870"/>
    </source>
</evidence>
<comment type="catalytic activity">
    <reaction evidence="11">
        <text>4 Fe(II)-[cytochrome c] + O2 + 8 H(+)(in) = 4 Fe(III)-[cytochrome c] + 2 H2O + 4 H(+)(out)</text>
        <dbReference type="Rhea" id="RHEA:11436"/>
        <dbReference type="Rhea" id="RHEA-COMP:10350"/>
        <dbReference type="Rhea" id="RHEA-COMP:14399"/>
        <dbReference type="ChEBI" id="CHEBI:15377"/>
        <dbReference type="ChEBI" id="CHEBI:15378"/>
        <dbReference type="ChEBI" id="CHEBI:15379"/>
        <dbReference type="ChEBI" id="CHEBI:29033"/>
        <dbReference type="ChEBI" id="CHEBI:29034"/>
        <dbReference type="EC" id="7.1.1.9"/>
    </reaction>
</comment>
<protein>
    <recommendedName>
        <fullName evidence="4">cytochrome-c oxidase</fullName>
        <ecNumber evidence="4">7.1.1.9</ecNumber>
    </recommendedName>
    <alternativeName>
        <fullName evidence="10">Cytochrome aa3 subunit 4</fullName>
    </alternativeName>
    <alternativeName>
        <fullName evidence="9">Cytochrome c oxidase polypeptide IV</fullName>
    </alternativeName>
</protein>
<dbReference type="Gene3D" id="1.10.287.70">
    <property type="match status" value="1"/>
</dbReference>
<keyword evidence="15" id="KW-1185">Reference proteome</keyword>
<evidence type="ECO:0000256" key="6">
    <source>
        <dbReference type="ARBA" id="ARBA00022692"/>
    </source>
</evidence>
<organism evidence="14 15">
    <name type="scientific">Patulibacter medicamentivorans</name>
    <dbReference type="NCBI Taxonomy" id="1097667"/>
    <lineage>
        <taxon>Bacteria</taxon>
        <taxon>Bacillati</taxon>
        <taxon>Actinomycetota</taxon>
        <taxon>Thermoleophilia</taxon>
        <taxon>Solirubrobacterales</taxon>
        <taxon>Patulibacteraceae</taxon>
        <taxon>Patulibacter</taxon>
    </lineage>
</organism>
<dbReference type="EC" id="7.1.1.9" evidence="4"/>
<dbReference type="InterPro" id="IPR035973">
    <property type="entry name" value="Cyt_c_oxidase_su3-like_sf"/>
</dbReference>
<evidence type="ECO:0000256" key="11">
    <source>
        <dbReference type="ARBA" id="ARBA00047816"/>
    </source>
</evidence>
<keyword evidence="8 13" id="KW-0472">Membrane</keyword>
<evidence type="ECO:0000256" key="10">
    <source>
        <dbReference type="ARBA" id="ARBA00031401"/>
    </source>
</evidence>
<comment type="function">
    <text evidence="1">Part of cytochrome c oxidase, its function is unknown.</text>
</comment>
<dbReference type="InterPro" id="IPR021050">
    <property type="entry name" value="Cyt_c_oxidase_su4_actinobac"/>
</dbReference>
<comment type="similarity">
    <text evidence="3">Belongs to the cytochrome c oxidase bacterial subunit CtaF family.</text>
</comment>
<keyword evidence="5" id="KW-1003">Cell membrane</keyword>
<sequence>MTELDKPVPPAGEDIHLPGNSAQPLVLTVGVTILLIGLTTTWWLILVGAIITIGTLVAWIRDAIHEINEFPLHSDH</sequence>
<evidence type="ECO:0000256" key="7">
    <source>
        <dbReference type="ARBA" id="ARBA00022989"/>
    </source>
</evidence>
<comment type="subcellular location">
    <subcellularLocation>
        <location evidence="2">Cell membrane</location>
        <topology evidence="2">Multi-pass membrane protein</topology>
    </subcellularLocation>
</comment>
<comment type="caution">
    <text evidence="14">The sequence shown here is derived from an EMBL/GenBank/DDBJ whole genome shotgun (WGS) entry which is preliminary data.</text>
</comment>
<evidence type="ECO:0000256" key="2">
    <source>
        <dbReference type="ARBA" id="ARBA00004651"/>
    </source>
</evidence>
<name>H0E8H7_9ACTN</name>
<evidence type="ECO:0000256" key="8">
    <source>
        <dbReference type="ARBA" id="ARBA00023136"/>
    </source>
</evidence>
<evidence type="ECO:0000313" key="15">
    <source>
        <dbReference type="Proteomes" id="UP000005143"/>
    </source>
</evidence>
<dbReference type="GO" id="GO:0005886">
    <property type="term" value="C:plasma membrane"/>
    <property type="evidence" value="ECO:0007669"/>
    <property type="project" value="UniProtKB-SubCell"/>
</dbReference>